<dbReference type="RefSeq" id="WP_142708247.1">
    <property type="nucleotide sequence ID" value="NZ_VIRS01000027.1"/>
</dbReference>
<organism evidence="1 2">
    <name type="scientific">Cryptosporangium phraense</name>
    <dbReference type="NCBI Taxonomy" id="2593070"/>
    <lineage>
        <taxon>Bacteria</taxon>
        <taxon>Bacillati</taxon>
        <taxon>Actinomycetota</taxon>
        <taxon>Actinomycetes</taxon>
        <taxon>Cryptosporangiales</taxon>
        <taxon>Cryptosporangiaceae</taxon>
        <taxon>Cryptosporangium</taxon>
    </lineage>
</organism>
<evidence type="ECO:0000313" key="2">
    <source>
        <dbReference type="Proteomes" id="UP000317982"/>
    </source>
</evidence>
<dbReference type="OrthoDB" id="3252095at2"/>
<evidence type="ECO:0000313" key="1">
    <source>
        <dbReference type="EMBL" id="TQS41366.1"/>
    </source>
</evidence>
<reference evidence="1 2" key="1">
    <citation type="submission" date="2019-07" db="EMBL/GenBank/DDBJ databases">
        <title>Cryptosporangium phraense sp. nov., isolated from plant litter.</title>
        <authorList>
            <person name="Suriyachadkun C."/>
        </authorList>
    </citation>
    <scope>NUCLEOTIDE SEQUENCE [LARGE SCALE GENOMIC DNA]</scope>
    <source>
        <strain evidence="1 2">A-T 5661</strain>
    </source>
</reference>
<keyword evidence="2" id="KW-1185">Reference proteome</keyword>
<name>A0A545AJ62_9ACTN</name>
<accession>A0A545AJ62</accession>
<dbReference type="Proteomes" id="UP000317982">
    <property type="component" value="Unassembled WGS sequence"/>
</dbReference>
<proteinExistence type="predicted"/>
<dbReference type="EMBL" id="VIRS01000027">
    <property type="protein sequence ID" value="TQS41366.1"/>
    <property type="molecule type" value="Genomic_DNA"/>
</dbReference>
<dbReference type="InParanoid" id="A0A545AJ62"/>
<protein>
    <recommendedName>
        <fullName evidence="3">DUF4097 domain-containing protein</fullName>
    </recommendedName>
</protein>
<dbReference type="AlphaFoldDB" id="A0A545AJ62"/>
<sequence>MKRFATTAPISLSLDIAAGRIRVIAADRTDTTVEIRPADAARSRDAKAADRTTVEYAAGVLRIAGPVEKNPLVGPSGSVEVTVQVPTGSSVAAKAVAAEFRGVGRLGDVVCEGANGVVRIDEAASVRVTAHTGDVTVGHLTGPARISTGLGRVTIGTRNR</sequence>
<evidence type="ECO:0008006" key="3">
    <source>
        <dbReference type="Google" id="ProtNLM"/>
    </source>
</evidence>
<comment type="caution">
    <text evidence="1">The sequence shown here is derived from an EMBL/GenBank/DDBJ whole genome shotgun (WGS) entry which is preliminary data.</text>
</comment>
<gene>
    <name evidence="1" type="ORF">FL583_30150</name>
</gene>